<protein>
    <recommendedName>
        <fullName evidence="1">Transposase IS200-like domain-containing protein</fullName>
    </recommendedName>
</protein>
<sequence>MPSKNKEKLLVEDGIYHAYNRGYNKNAVFRSHHDYHMFRYLLRKYLEPGFKIKREIFISGVEFIDFVAPNHLYEEIDVFAYCLMSNHFHLLIKQRTRQGMSKLMNRVLGSYSRYFGQKYNIIGSAWQGTYKAVKVEGEKQFTRVFAYIHENPAELGVDIETYKYSSASLYSGESLWDDKWIKRVAP</sequence>
<feature type="domain" description="Transposase IS200-like" evidence="1">
    <location>
        <begin position="11"/>
        <end position="151"/>
    </location>
</feature>
<gene>
    <name evidence="2" type="ORF">A2713_02490</name>
</gene>
<dbReference type="GO" id="GO:0003677">
    <property type="term" value="F:DNA binding"/>
    <property type="evidence" value="ECO:0007669"/>
    <property type="project" value="InterPro"/>
</dbReference>
<dbReference type="SUPFAM" id="SSF143422">
    <property type="entry name" value="Transposase IS200-like"/>
    <property type="match status" value="1"/>
</dbReference>
<dbReference type="SMART" id="SM01321">
    <property type="entry name" value="Y1_Tnp"/>
    <property type="match status" value="1"/>
</dbReference>
<proteinExistence type="predicted"/>
<evidence type="ECO:0000313" key="2">
    <source>
        <dbReference type="EMBL" id="OGC47779.1"/>
    </source>
</evidence>
<accession>A0A1F4US83</accession>
<reference evidence="2 3" key="1">
    <citation type="journal article" date="2016" name="Nat. Commun.">
        <title>Thousands of microbial genomes shed light on interconnected biogeochemical processes in an aquifer system.</title>
        <authorList>
            <person name="Anantharaman K."/>
            <person name="Brown C.T."/>
            <person name="Hug L.A."/>
            <person name="Sharon I."/>
            <person name="Castelle C.J."/>
            <person name="Probst A.J."/>
            <person name="Thomas B.C."/>
            <person name="Singh A."/>
            <person name="Wilkins M.J."/>
            <person name="Karaoz U."/>
            <person name="Brodie E.L."/>
            <person name="Williams K.H."/>
            <person name="Hubbard S.S."/>
            <person name="Banfield J.F."/>
        </authorList>
    </citation>
    <scope>NUCLEOTIDE SEQUENCE [LARGE SCALE GENOMIC DNA]</scope>
</reference>
<organism evidence="2 3">
    <name type="scientific">candidate division WWE3 bacterium RIFCSPHIGHO2_01_FULL_35_17</name>
    <dbReference type="NCBI Taxonomy" id="1802614"/>
    <lineage>
        <taxon>Bacteria</taxon>
        <taxon>Katanobacteria</taxon>
    </lineage>
</organism>
<dbReference type="Pfam" id="PF01797">
    <property type="entry name" value="Y1_Tnp"/>
    <property type="match status" value="1"/>
</dbReference>
<name>A0A1F4US83_UNCKA</name>
<dbReference type="PANTHER" id="PTHR34322:SF2">
    <property type="entry name" value="TRANSPOSASE IS200-LIKE DOMAIN-CONTAINING PROTEIN"/>
    <property type="match status" value="1"/>
</dbReference>
<dbReference type="InterPro" id="IPR002686">
    <property type="entry name" value="Transposase_17"/>
</dbReference>
<dbReference type="InterPro" id="IPR036515">
    <property type="entry name" value="Transposase_17_sf"/>
</dbReference>
<dbReference type="PANTHER" id="PTHR34322">
    <property type="entry name" value="TRANSPOSASE, Y1_TNP DOMAIN-CONTAINING"/>
    <property type="match status" value="1"/>
</dbReference>
<comment type="caution">
    <text evidence="2">The sequence shown here is derived from an EMBL/GenBank/DDBJ whole genome shotgun (WGS) entry which is preliminary data.</text>
</comment>
<evidence type="ECO:0000313" key="3">
    <source>
        <dbReference type="Proteomes" id="UP000176444"/>
    </source>
</evidence>
<dbReference type="GO" id="GO:0006313">
    <property type="term" value="P:DNA transposition"/>
    <property type="evidence" value="ECO:0007669"/>
    <property type="project" value="InterPro"/>
</dbReference>
<dbReference type="Gene3D" id="3.30.70.1290">
    <property type="entry name" value="Transposase IS200-like"/>
    <property type="match status" value="1"/>
</dbReference>
<dbReference type="EMBL" id="MEUX01000009">
    <property type="protein sequence ID" value="OGC47779.1"/>
    <property type="molecule type" value="Genomic_DNA"/>
</dbReference>
<evidence type="ECO:0000259" key="1">
    <source>
        <dbReference type="SMART" id="SM01321"/>
    </source>
</evidence>
<dbReference type="AlphaFoldDB" id="A0A1F4US83"/>
<dbReference type="GO" id="GO:0004803">
    <property type="term" value="F:transposase activity"/>
    <property type="evidence" value="ECO:0007669"/>
    <property type="project" value="InterPro"/>
</dbReference>
<dbReference type="Proteomes" id="UP000176444">
    <property type="component" value="Unassembled WGS sequence"/>
</dbReference>